<proteinExistence type="predicted"/>
<evidence type="ECO:0000313" key="5">
    <source>
        <dbReference type="EMBL" id="KAK2180403.1"/>
    </source>
</evidence>
<sequence length="306" mass="34281">MSSRLLRYHEYQKTQRNRTGQGENGGKVVLTRKQRLRARDLFAQEGINIVASDIIALDRALPDFRSDQCRTKVYPKDLPTASVIIIYYNEAWSPILRTVHSVINRSPPMYLEEVILVDDSSTRPELAEPLHSYVRVTWPDGIVKLVHTPKRLGLIGARLAGAEAATGEVLVFLDAHCETTDGWLEPLLSRMRESRTAVVCPTVDAITDDKLRYVPSPAVFVGGFSWSLHFKWHQLSAYAAGMTSTVLLASSSPVMPGGLFAVDRRYFFEIGGYDPGMEIWGGENLELSFRVRYSSNLHYYAASLSA</sequence>
<keyword evidence="6" id="KW-1185">Reference proteome</keyword>
<dbReference type="GO" id="GO:0005794">
    <property type="term" value="C:Golgi apparatus"/>
    <property type="evidence" value="ECO:0007669"/>
    <property type="project" value="TreeGrafter"/>
</dbReference>
<dbReference type="PANTHER" id="PTHR11675:SF43">
    <property type="entry name" value="POLYPEPTIDE N-ACETYLGALACTOSAMINYLTRANSFERASE 1"/>
    <property type="match status" value="1"/>
</dbReference>
<dbReference type="Pfam" id="PF02709">
    <property type="entry name" value="Glyco_transf_7C"/>
    <property type="match status" value="1"/>
</dbReference>
<organism evidence="5 6">
    <name type="scientific">Ridgeia piscesae</name>
    <name type="common">Tubeworm</name>
    <dbReference type="NCBI Taxonomy" id="27915"/>
    <lineage>
        <taxon>Eukaryota</taxon>
        <taxon>Metazoa</taxon>
        <taxon>Spiralia</taxon>
        <taxon>Lophotrochozoa</taxon>
        <taxon>Annelida</taxon>
        <taxon>Polychaeta</taxon>
        <taxon>Sedentaria</taxon>
        <taxon>Canalipalpata</taxon>
        <taxon>Sabellida</taxon>
        <taxon>Siboglinidae</taxon>
        <taxon>Ridgeia</taxon>
    </lineage>
</organism>
<dbReference type="EMBL" id="JAODUO010000444">
    <property type="protein sequence ID" value="KAK2180403.1"/>
    <property type="molecule type" value="Genomic_DNA"/>
</dbReference>
<evidence type="ECO:0000256" key="1">
    <source>
        <dbReference type="ARBA" id="ARBA00022679"/>
    </source>
</evidence>
<evidence type="ECO:0000259" key="4">
    <source>
        <dbReference type="Pfam" id="PF02709"/>
    </source>
</evidence>
<dbReference type="InterPro" id="IPR001173">
    <property type="entry name" value="Glyco_trans_2-like"/>
</dbReference>
<protein>
    <recommendedName>
        <fullName evidence="7">Glycosyltransferase 2-like domain-containing protein</fullName>
    </recommendedName>
</protein>
<keyword evidence="2" id="KW-1015">Disulfide bond</keyword>
<dbReference type="GO" id="GO:0004653">
    <property type="term" value="F:polypeptide N-acetylgalactosaminyltransferase activity"/>
    <property type="evidence" value="ECO:0007669"/>
    <property type="project" value="TreeGrafter"/>
</dbReference>
<keyword evidence="1" id="KW-0808">Transferase</keyword>
<comment type="caution">
    <text evidence="5">The sequence shown here is derived from an EMBL/GenBank/DDBJ whole genome shotgun (WGS) entry which is preliminary data.</text>
</comment>
<evidence type="ECO:0000259" key="3">
    <source>
        <dbReference type="Pfam" id="PF00535"/>
    </source>
</evidence>
<feature type="domain" description="Glycosyltransferase 2-like" evidence="3">
    <location>
        <begin position="82"/>
        <end position="219"/>
    </location>
</feature>
<dbReference type="AlphaFoldDB" id="A0AAD9L0Z0"/>
<dbReference type="Pfam" id="PF00535">
    <property type="entry name" value="Glycos_transf_2"/>
    <property type="match status" value="1"/>
</dbReference>
<name>A0AAD9L0Z0_RIDPI</name>
<dbReference type="SUPFAM" id="SSF53448">
    <property type="entry name" value="Nucleotide-diphospho-sugar transferases"/>
    <property type="match status" value="1"/>
</dbReference>
<gene>
    <name evidence="5" type="ORF">NP493_444g01033</name>
</gene>
<evidence type="ECO:0000256" key="2">
    <source>
        <dbReference type="ARBA" id="ARBA00023157"/>
    </source>
</evidence>
<reference evidence="5" key="1">
    <citation type="journal article" date="2023" name="Mol. Biol. Evol.">
        <title>Third-Generation Sequencing Reveals the Adaptive Role of the Epigenome in Three Deep-Sea Polychaetes.</title>
        <authorList>
            <person name="Perez M."/>
            <person name="Aroh O."/>
            <person name="Sun Y."/>
            <person name="Lan Y."/>
            <person name="Juniper S.K."/>
            <person name="Young C.R."/>
            <person name="Angers B."/>
            <person name="Qian P.Y."/>
        </authorList>
    </citation>
    <scope>NUCLEOTIDE SEQUENCE</scope>
    <source>
        <strain evidence="5">R07B-5</strain>
    </source>
</reference>
<dbReference type="GO" id="GO:0006493">
    <property type="term" value="P:protein O-linked glycosylation"/>
    <property type="evidence" value="ECO:0007669"/>
    <property type="project" value="TreeGrafter"/>
</dbReference>
<dbReference type="Gene3D" id="3.90.550.10">
    <property type="entry name" value="Spore Coat Polysaccharide Biosynthesis Protein SpsA, Chain A"/>
    <property type="match status" value="1"/>
</dbReference>
<dbReference type="InterPro" id="IPR027791">
    <property type="entry name" value="Galactosyl_T_C"/>
</dbReference>
<accession>A0AAD9L0Z0</accession>
<evidence type="ECO:0008006" key="7">
    <source>
        <dbReference type="Google" id="ProtNLM"/>
    </source>
</evidence>
<dbReference type="Proteomes" id="UP001209878">
    <property type="component" value="Unassembled WGS sequence"/>
</dbReference>
<dbReference type="InterPro" id="IPR029044">
    <property type="entry name" value="Nucleotide-diphossugar_trans"/>
</dbReference>
<feature type="domain" description="Galactosyltransferase C-terminal" evidence="4">
    <location>
        <begin position="254"/>
        <end position="294"/>
    </location>
</feature>
<evidence type="ECO:0000313" key="6">
    <source>
        <dbReference type="Proteomes" id="UP001209878"/>
    </source>
</evidence>
<dbReference type="PANTHER" id="PTHR11675">
    <property type="entry name" value="N-ACETYLGALACTOSAMINYLTRANSFERASE"/>
    <property type="match status" value="1"/>
</dbReference>